<dbReference type="Proteomes" id="UP000283634">
    <property type="component" value="Unassembled WGS sequence"/>
</dbReference>
<dbReference type="Pfam" id="PF24466">
    <property type="entry name" value="DUF7578"/>
    <property type="match status" value="1"/>
</dbReference>
<evidence type="ECO:0000259" key="2">
    <source>
        <dbReference type="Pfam" id="PF24466"/>
    </source>
</evidence>
<reference evidence="3 4" key="1">
    <citation type="journal article" date="2018" name="BMC Genomics">
        <title>Genomic comparison of Trypanosoma conorhini and Trypanosoma rangeli to Trypanosoma cruzi strains of high and low virulence.</title>
        <authorList>
            <person name="Bradwell K.R."/>
            <person name="Koparde V.N."/>
            <person name="Matveyev A.V."/>
            <person name="Serrano M.G."/>
            <person name="Alves J.M."/>
            <person name="Parikh H."/>
            <person name="Huang B."/>
            <person name="Lee V."/>
            <person name="Espinosa-Alvarez O."/>
            <person name="Ortiz P.A."/>
            <person name="Costa-Martins A.G."/>
            <person name="Teixeira M.M."/>
            <person name="Buck G.A."/>
        </authorList>
    </citation>
    <scope>NUCLEOTIDE SEQUENCE [LARGE SCALE GENOMIC DNA]</scope>
    <source>
        <strain evidence="3 4">AM80</strain>
    </source>
</reference>
<name>A0A422MR30_TRYRA</name>
<dbReference type="AlphaFoldDB" id="A0A422MR30"/>
<gene>
    <name evidence="3" type="ORF">TraAM80_10130</name>
</gene>
<protein>
    <submittedName>
        <fullName evidence="3">Putative retrotransposon hot spot (RHS) protein</fullName>
    </submittedName>
</protein>
<dbReference type="EMBL" id="MKGL01000812">
    <property type="protein sequence ID" value="RNE95698.1"/>
    <property type="molecule type" value="Genomic_DNA"/>
</dbReference>
<dbReference type="VEuPathDB" id="TriTrypDB:TRSC58_07003"/>
<evidence type="ECO:0000313" key="3">
    <source>
        <dbReference type="EMBL" id="RNE95698.1"/>
    </source>
</evidence>
<comment type="caution">
    <text evidence="3">The sequence shown here is derived from an EMBL/GenBank/DDBJ whole genome shotgun (WGS) entry which is preliminary data.</text>
</comment>
<dbReference type="GeneID" id="40334063"/>
<evidence type="ECO:0000256" key="1">
    <source>
        <dbReference type="SAM" id="MobiDB-lite"/>
    </source>
</evidence>
<feature type="compositionally biased region" description="Basic and acidic residues" evidence="1">
    <location>
        <begin position="1"/>
        <end position="23"/>
    </location>
</feature>
<sequence>MSDRYREESHPTEETTAQRRRVEGAPQRPRWTLSSSTEDVLNVQVDQSNGILLNDFLRQYIGPSRAVGEGQNVWMEVFVQQPAEHVTDQRLLREILNSTRVSAF</sequence>
<feature type="domain" description="DUF7578" evidence="2">
    <location>
        <begin position="49"/>
        <end position="100"/>
    </location>
</feature>
<dbReference type="RefSeq" id="XP_029233368.1">
    <property type="nucleotide sequence ID" value="XM_029386775.1"/>
</dbReference>
<accession>A0A422MR30</accession>
<proteinExistence type="predicted"/>
<keyword evidence="4" id="KW-1185">Reference proteome</keyword>
<feature type="region of interest" description="Disordered" evidence="1">
    <location>
        <begin position="1"/>
        <end position="34"/>
    </location>
</feature>
<organism evidence="3 4">
    <name type="scientific">Trypanosoma rangeli</name>
    <dbReference type="NCBI Taxonomy" id="5698"/>
    <lineage>
        <taxon>Eukaryota</taxon>
        <taxon>Discoba</taxon>
        <taxon>Euglenozoa</taxon>
        <taxon>Kinetoplastea</taxon>
        <taxon>Metakinetoplastina</taxon>
        <taxon>Trypanosomatida</taxon>
        <taxon>Trypanosomatidae</taxon>
        <taxon>Trypanosoma</taxon>
        <taxon>Herpetosoma</taxon>
    </lineage>
</organism>
<dbReference type="OMA" id="VQQPAEH"/>
<dbReference type="InterPro" id="IPR056000">
    <property type="entry name" value="DUF7578"/>
</dbReference>
<dbReference type="OrthoDB" id="252899at2759"/>
<evidence type="ECO:0000313" key="4">
    <source>
        <dbReference type="Proteomes" id="UP000283634"/>
    </source>
</evidence>